<protein>
    <recommendedName>
        <fullName evidence="3">Ycf15</fullName>
    </recommendedName>
</protein>
<evidence type="ECO:0000313" key="1">
    <source>
        <dbReference type="EMBL" id="GKU96329.1"/>
    </source>
</evidence>
<gene>
    <name evidence="1" type="ORF">SLEP1_g9578</name>
</gene>
<reference evidence="1 2" key="1">
    <citation type="journal article" date="2021" name="Commun. Biol.">
        <title>The genome of Shorea leprosula (Dipterocarpaceae) highlights the ecological relevance of drought in aseasonal tropical rainforests.</title>
        <authorList>
            <person name="Ng K.K.S."/>
            <person name="Kobayashi M.J."/>
            <person name="Fawcett J.A."/>
            <person name="Hatakeyama M."/>
            <person name="Paape T."/>
            <person name="Ng C.H."/>
            <person name="Ang C.C."/>
            <person name="Tnah L.H."/>
            <person name="Lee C.T."/>
            <person name="Nishiyama T."/>
            <person name="Sese J."/>
            <person name="O'Brien M.J."/>
            <person name="Copetti D."/>
            <person name="Mohd Noor M.I."/>
            <person name="Ong R.C."/>
            <person name="Putra M."/>
            <person name="Sireger I.Z."/>
            <person name="Indrioko S."/>
            <person name="Kosugi Y."/>
            <person name="Izuno A."/>
            <person name="Isagi Y."/>
            <person name="Lee S.L."/>
            <person name="Shimizu K.K."/>
        </authorList>
    </citation>
    <scope>NUCLEOTIDE SEQUENCE [LARGE SCALE GENOMIC DNA]</scope>
    <source>
        <strain evidence="1">214</strain>
    </source>
</reference>
<dbReference type="EMBL" id="BPVZ01000010">
    <property type="protein sequence ID" value="GKU96329.1"/>
    <property type="molecule type" value="Genomic_DNA"/>
</dbReference>
<accession>A0AAV5IF95</accession>
<dbReference type="AlphaFoldDB" id="A0AAV5IF95"/>
<evidence type="ECO:0000313" key="2">
    <source>
        <dbReference type="Proteomes" id="UP001054252"/>
    </source>
</evidence>
<dbReference type="Proteomes" id="UP001054252">
    <property type="component" value="Unassembled WGS sequence"/>
</dbReference>
<sequence length="33" mass="3833">MKCLTSRFQEKYIWLRAVENPSSVSTESSTLQL</sequence>
<organism evidence="1 2">
    <name type="scientific">Rubroshorea leprosula</name>
    <dbReference type="NCBI Taxonomy" id="152421"/>
    <lineage>
        <taxon>Eukaryota</taxon>
        <taxon>Viridiplantae</taxon>
        <taxon>Streptophyta</taxon>
        <taxon>Embryophyta</taxon>
        <taxon>Tracheophyta</taxon>
        <taxon>Spermatophyta</taxon>
        <taxon>Magnoliopsida</taxon>
        <taxon>eudicotyledons</taxon>
        <taxon>Gunneridae</taxon>
        <taxon>Pentapetalae</taxon>
        <taxon>rosids</taxon>
        <taxon>malvids</taxon>
        <taxon>Malvales</taxon>
        <taxon>Dipterocarpaceae</taxon>
        <taxon>Rubroshorea</taxon>
    </lineage>
</organism>
<evidence type="ECO:0008006" key="3">
    <source>
        <dbReference type="Google" id="ProtNLM"/>
    </source>
</evidence>
<proteinExistence type="predicted"/>
<name>A0AAV5IF95_9ROSI</name>
<keyword evidence="2" id="KW-1185">Reference proteome</keyword>
<comment type="caution">
    <text evidence="1">The sequence shown here is derived from an EMBL/GenBank/DDBJ whole genome shotgun (WGS) entry which is preliminary data.</text>
</comment>